<keyword evidence="3" id="KW-1185">Reference proteome</keyword>
<name>A0A0W0TS92_LEGER</name>
<gene>
    <name evidence="2" type="ORF">Lery_1320</name>
</gene>
<accession>A0A0W0TS92</accession>
<proteinExistence type="predicted"/>
<dbReference type="RefSeq" id="WP_058526456.1">
    <property type="nucleotide sequence ID" value="NZ_CAAAHY010000024.1"/>
</dbReference>
<protein>
    <submittedName>
        <fullName evidence="2">Uncharacterized protein</fullName>
    </submittedName>
</protein>
<feature type="transmembrane region" description="Helical" evidence="1">
    <location>
        <begin position="119"/>
        <end position="141"/>
    </location>
</feature>
<dbReference type="AlphaFoldDB" id="A0A0W0TS92"/>
<organism evidence="2 3">
    <name type="scientific">Legionella erythra</name>
    <dbReference type="NCBI Taxonomy" id="448"/>
    <lineage>
        <taxon>Bacteria</taxon>
        <taxon>Pseudomonadati</taxon>
        <taxon>Pseudomonadota</taxon>
        <taxon>Gammaproteobacteria</taxon>
        <taxon>Legionellales</taxon>
        <taxon>Legionellaceae</taxon>
        <taxon>Legionella</taxon>
    </lineage>
</organism>
<keyword evidence="1" id="KW-0472">Membrane</keyword>
<sequence length="222" mass="24316">MEAYLHSAQALKSTLESEYNQLLASNHVLIDNDRMRRLRAIQAGWIFLAAVDELHHVYEGSDARIHLTDILATAKTALLNPCEKTISELSRQMEKLKQCMDGSKKTYTFFAKIDMAADAVSAAFSFIGVGYGIAILLGFAGLALGPFGALALGVAVFFVSTLLASCALEDMAVKSRFCSGSQLQEMNAFIDTLQTEFTPSLQQSTAERMEFIDYAMPLPLVN</sequence>
<evidence type="ECO:0000313" key="2">
    <source>
        <dbReference type="EMBL" id="KTC98266.1"/>
    </source>
</evidence>
<comment type="caution">
    <text evidence="2">The sequence shown here is derived from an EMBL/GenBank/DDBJ whole genome shotgun (WGS) entry which is preliminary data.</text>
</comment>
<keyword evidence="1" id="KW-0812">Transmembrane</keyword>
<dbReference type="Proteomes" id="UP000054773">
    <property type="component" value="Unassembled WGS sequence"/>
</dbReference>
<keyword evidence="1" id="KW-1133">Transmembrane helix</keyword>
<dbReference type="EMBL" id="LNYA01000023">
    <property type="protein sequence ID" value="KTC98266.1"/>
    <property type="molecule type" value="Genomic_DNA"/>
</dbReference>
<feature type="transmembrane region" description="Helical" evidence="1">
    <location>
        <begin position="147"/>
        <end position="168"/>
    </location>
</feature>
<dbReference type="PATRIC" id="fig|448.7.peg.1380"/>
<evidence type="ECO:0000313" key="3">
    <source>
        <dbReference type="Proteomes" id="UP000054773"/>
    </source>
</evidence>
<reference evidence="2 3" key="1">
    <citation type="submission" date="2015-11" db="EMBL/GenBank/DDBJ databases">
        <title>Genomic analysis of 38 Legionella species identifies large and diverse effector repertoires.</title>
        <authorList>
            <person name="Burstein D."/>
            <person name="Amaro F."/>
            <person name="Zusman T."/>
            <person name="Lifshitz Z."/>
            <person name="Cohen O."/>
            <person name="Gilbert J.A."/>
            <person name="Pupko T."/>
            <person name="Shuman H.A."/>
            <person name="Segal G."/>
        </authorList>
    </citation>
    <scope>NUCLEOTIDE SEQUENCE [LARGE SCALE GENOMIC DNA]</scope>
    <source>
        <strain evidence="2 3">SE-32A-C8</strain>
    </source>
</reference>
<dbReference type="STRING" id="448.Lery_1320"/>
<evidence type="ECO:0000256" key="1">
    <source>
        <dbReference type="SAM" id="Phobius"/>
    </source>
</evidence>
<dbReference type="OrthoDB" id="5653341at2"/>